<gene>
    <name evidence="6 8" type="primary">recF</name>
    <name evidence="8" type="ORF">DESUT3_00070</name>
</gene>
<dbReference type="NCBIfam" id="TIGR00611">
    <property type="entry name" value="recf"/>
    <property type="match status" value="1"/>
</dbReference>
<proteinExistence type="inferred from homology"/>
<sequence length="371" mass="42892">MYIKQIQYRAFRNIERAEFSPDTGFNVLWGDNAQGKTNLLEGIYLLGNLKSFRASRNGEFLPESTGTAHLSARVSSQQVERRLELSIVSTGKKVRIDGKDLRSSRDFFGHLRPILFSPEEVNLIKGSPAGRRALLDRAIFQTDPLYLERAQEFERHLRQRNLLLREGKPAQELAPWTEGLIRCGARLRWERARYLAEMTPRLREVYGGITDNREQADLVYREGEADEEALRERLREELDGKAERERRLGQTLAGPHRDDPLFLVDGRPLRLFGSQGQQRSFMLAFKTAQIMDLESRTGEPPVLLLDDMTSELDRHRQGYFFRFLLERRGQVFITTTDIQPLIKEGIHQGKFFRVRAGSLQEDNPERGKYDG</sequence>
<reference evidence="8 9" key="1">
    <citation type="journal article" date="2016" name="C (Basel)">
        <title>Selective Growth of and Electricity Production by Marine Exoelectrogenic Bacteria in Self-Aggregated Hydrogel of Microbially Reduced Graphene Oxide.</title>
        <authorList>
            <person name="Yoshida N."/>
            <person name="Goto Y."/>
            <person name="Miyata Y."/>
        </authorList>
    </citation>
    <scope>NUCLEOTIDE SEQUENCE [LARGE SCALE GENOMIC DNA]</scope>
    <source>
        <strain evidence="8 9">NIT-T3</strain>
    </source>
</reference>
<dbReference type="Gene3D" id="1.20.1050.90">
    <property type="entry name" value="RecF/RecN/SMC, N-terminal domain"/>
    <property type="match status" value="1"/>
</dbReference>
<evidence type="ECO:0000313" key="9">
    <source>
        <dbReference type="Proteomes" id="UP001319827"/>
    </source>
</evidence>
<dbReference type="HAMAP" id="MF_00365">
    <property type="entry name" value="RecF"/>
    <property type="match status" value="1"/>
</dbReference>
<accession>A0ABM8HNF7</accession>
<reference evidence="8 9" key="2">
    <citation type="journal article" date="2021" name="Int. J. Syst. Evol. Microbiol.">
        <title>Isolation and Polyphasic Characterization of Desulfuromonas versatilis sp. Nov., an Electrogenic Bacteria Capable of Versatile Metabolism Isolated from a Graphene Oxide-Reducing Enrichment Culture.</title>
        <authorList>
            <person name="Xie L."/>
            <person name="Yoshida N."/>
            <person name="Ishii S."/>
            <person name="Meng L."/>
        </authorList>
    </citation>
    <scope>NUCLEOTIDE SEQUENCE [LARGE SCALE GENOMIC DNA]</scope>
    <source>
        <strain evidence="8 9">NIT-T3</strain>
    </source>
</reference>
<evidence type="ECO:0000256" key="4">
    <source>
        <dbReference type="ARBA" id="ARBA00022840"/>
    </source>
</evidence>
<evidence type="ECO:0000256" key="2">
    <source>
        <dbReference type="ARBA" id="ARBA00022705"/>
    </source>
</evidence>
<comment type="function">
    <text evidence="6">The RecF protein is involved in DNA metabolism; it is required for DNA replication and normal SOS inducibility. RecF binds preferentially to single-stranded, linear DNA. It also seems to bind ATP.</text>
</comment>
<dbReference type="InterPro" id="IPR042174">
    <property type="entry name" value="RecF_2"/>
</dbReference>
<keyword evidence="6" id="KW-0227">DNA damage</keyword>
<evidence type="ECO:0000313" key="8">
    <source>
        <dbReference type="EMBL" id="BCR02938.1"/>
    </source>
</evidence>
<keyword evidence="3 6" id="KW-0547">Nucleotide-binding</keyword>
<protein>
    <recommendedName>
        <fullName evidence="6">DNA replication and repair protein RecF</fullName>
    </recommendedName>
</protein>
<keyword evidence="6" id="KW-0234">DNA repair</keyword>
<dbReference type="PANTHER" id="PTHR32182">
    <property type="entry name" value="DNA REPLICATION AND REPAIR PROTEIN RECF"/>
    <property type="match status" value="1"/>
</dbReference>
<evidence type="ECO:0000256" key="6">
    <source>
        <dbReference type="HAMAP-Rule" id="MF_00365"/>
    </source>
</evidence>
<dbReference type="Proteomes" id="UP001319827">
    <property type="component" value="Chromosome"/>
</dbReference>
<dbReference type="EMBL" id="AP024355">
    <property type="protein sequence ID" value="BCR02938.1"/>
    <property type="molecule type" value="Genomic_DNA"/>
</dbReference>
<dbReference type="InterPro" id="IPR003395">
    <property type="entry name" value="RecF/RecN/SMC_N"/>
</dbReference>
<keyword evidence="1 6" id="KW-0963">Cytoplasm</keyword>
<evidence type="ECO:0000259" key="7">
    <source>
        <dbReference type="Pfam" id="PF02463"/>
    </source>
</evidence>
<dbReference type="PANTHER" id="PTHR32182:SF0">
    <property type="entry name" value="DNA REPLICATION AND REPAIR PROTEIN RECF"/>
    <property type="match status" value="1"/>
</dbReference>
<keyword evidence="6" id="KW-0742">SOS response</keyword>
<feature type="binding site" evidence="6">
    <location>
        <begin position="30"/>
        <end position="37"/>
    </location>
    <ligand>
        <name>ATP</name>
        <dbReference type="ChEBI" id="CHEBI:30616"/>
    </ligand>
</feature>
<dbReference type="InterPro" id="IPR027417">
    <property type="entry name" value="P-loop_NTPase"/>
</dbReference>
<evidence type="ECO:0000256" key="3">
    <source>
        <dbReference type="ARBA" id="ARBA00022741"/>
    </source>
</evidence>
<name>A0ABM8HNF7_9BACT</name>
<comment type="subcellular location">
    <subcellularLocation>
        <location evidence="6">Cytoplasm</location>
    </subcellularLocation>
</comment>
<keyword evidence="9" id="KW-1185">Reference proteome</keyword>
<comment type="similarity">
    <text evidence="6">Belongs to the RecF family.</text>
</comment>
<keyword evidence="4 6" id="KW-0067">ATP-binding</keyword>
<keyword evidence="2 6" id="KW-0235">DNA replication</keyword>
<feature type="domain" description="RecF/RecN/SMC N-terminal" evidence="7">
    <location>
        <begin position="2"/>
        <end position="337"/>
    </location>
</feature>
<evidence type="ECO:0000256" key="5">
    <source>
        <dbReference type="ARBA" id="ARBA00023125"/>
    </source>
</evidence>
<organism evidence="8 9">
    <name type="scientific">Desulfuromonas versatilis</name>
    <dbReference type="NCBI Taxonomy" id="2802975"/>
    <lineage>
        <taxon>Bacteria</taxon>
        <taxon>Pseudomonadati</taxon>
        <taxon>Thermodesulfobacteriota</taxon>
        <taxon>Desulfuromonadia</taxon>
        <taxon>Desulfuromonadales</taxon>
        <taxon>Desulfuromonadaceae</taxon>
        <taxon>Desulfuromonas</taxon>
    </lineage>
</organism>
<evidence type="ECO:0000256" key="1">
    <source>
        <dbReference type="ARBA" id="ARBA00022490"/>
    </source>
</evidence>
<dbReference type="InterPro" id="IPR001238">
    <property type="entry name" value="DNA-binding_RecF"/>
</dbReference>
<keyword evidence="5 6" id="KW-0238">DNA-binding</keyword>
<dbReference type="Pfam" id="PF02463">
    <property type="entry name" value="SMC_N"/>
    <property type="match status" value="1"/>
</dbReference>
<dbReference type="RefSeq" id="WP_221250426.1">
    <property type="nucleotide sequence ID" value="NZ_AP024355.1"/>
</dbReference>
<dbReference type="SUPFAM" id="SSF52540">
    <property type="entry name" value="P-loop containing nucleoside triphosphate hydrolases"/>
    <property type="match status" value="1"/>
</dbReference>
<dbReference type="Gene3D" id="3.40.50.300">
    <property type="entry name" value="P-loop containing nucleotide triphosphate hydrolases"/>
    <property type="match status" value="1"/>
</dbReference>